<name>E9GUR1_DAPPU</name>
<accession>E9GUR1</accession>
<dbReference type="InParanoid" id="E9GUR1"/>
<proteinExistence type="predicted"/>
<protein>
    <submittedName>
        <fullName evidence="1">Uncharacterized protein</fullName>
    </submittedName>
</protein>
<dbReference type="HOGENOM" id="CLU_1278790_0_0_1"/>
<dbReference type="KEGG" id="dpx:DAPPUDRAFT_321969"/>
<dbReference type="EMBL" id="GL732566">
    <property type="protein sequence ID" value="EFX76778.1"/>
    <property type="molecule type" value="Genomic_DNA"/>
</dbReference>
<dbReference type="Proteomes" id="UP000000305">
    <property type="component" value="Unassembled WGS sequence"/>
</dbReference>
<reference evidence="1 2" key="1">
    <citation type="journal article" date="2011" name="Science">
        <title>The ecoresponsive genome of Daphnia pulex.</title>
        <authorList>
            <person name="Colbourne J.K."/>
            <person name="Pfrender M.E."/>
            <person name="Gilbert D."/>
            <person name="Thomas W.K."/>
            <person name="Tucker A."/>
            <person name="Oakley T.H."/>
            <person name="Tokishita S."/>
            <person name="Aerts A."/>
            <person name="Arnold G.J."/>
            <person name="Basu M.K."/>
            <person name="Bauer D.J."/>
            <person name="Caceres C.E."/>
            <person name="Carmel L."/>
            <person name="Casola C."/>
            <person name="Choi J.H."/>
            <person name="Detter J.C."/>
            <person name="Dong Q."/>
            <person name="Dusheyko S."/>
            <person name="Eads B.D."/>
            <person name="Frohlich T."/>
            <person name="Geiler-Samerotte K.A."/>
            <person name="Gerlach D."/>
            <person name="Hatcher P."/>
            <person name="Jogdeo S."/>
            <person name="Krijgsveld J."/>
            <person name="Kriventseva E.V."/>
            <person name="Kultz D."/>
            <person name="Laforsch C."/>
            <person name="Lindquist E."/>
            <person name="Lopez J."/>
            <person name="Manak J.R."/>
            <person name="Muller J."/>
            <person name="Pangilinan J."/>
            <person name="Patwardhan R.P."/>
            <person name="Pitluck S."/>
            <person name="Pritham E.J."/>
            <person name="Rechtsteiner A."/>
            <person name="Rho M."/>
            <person name="Rogozin I.B."/>
            <person name="Sakarya O."/>
            <person name="Salamov A."/>
            <person name="Schaack S."/>
            <person name="Shapiro H."/>
            <person name="Shiga Y."/>
            <person name="Skalitzky C."/>
            <person name="Smith Z."/>
            <person name="Souvorov A."/>
            <person name="Sung W."/>
            <person name="Tang Z."/>
            <person name="Tsuchiya D."/>
            <person name="Tu H."/>
            <person name="Vos H."/>
            <person name="Wang M."/>
            <person name="Wolf Y.I."/>
            <person name="Yamagata H."/>
            <person name="Yamada T."/>
            <person name="Ye Y."/>
            <person name="Shaw J.R."/>
            <person name="Andrews J."/>
            <person name="Crease T.J."/>
            <person name="Tang H."/>
            <person name="Lucas S.M."/>
            <person name="Robertson H.M."/>
            <person name="Bork P."/>
            <person name="Koonin E.V."/>
            <person name="Zdobnov E.M."/>
            <person name="Grigoriev I.V."/>
            <person name="Lynch M."/>
            <person name="Boore J.L."/>
        </authorList>
    </citation>
    <scope>NUCLEOTIDE SEQUENCE [LARGE SCALE GENOMIC DNA]</scope>
</reference>
<organism evidence="1 2">
    <name type="scientific">Daphnia pulex</name>
    <name type="common">Water flea</name>
    <dbReference type="NCBI Taxonomy" id="6669"/>
    <lineage>
        <taxon>Eukaryota</taxon>
        <taxon>Metazoa</taxon>
        <taxon>Ecdysozoa</taxon>
        <taxon>Arthropoda</taxon>
        <taxon>Crustacea</taxon>
        <taxon>Branchiopoda</taxon>
        <taxon>Diplostraca</taxon>
        <taxon>Cladocera</taxon>
        <taxon>Anomopoda</taxon>
        <taxon>Daphniidae</taxon>
        <taxon>Daphnia</taxon>
    </lineage>
</organism>
<evidence type="ECO:0000313" key="2">
    <source>
        <dbReference type="Proteomes" id="UP000000305"/>
    </source>
</evidence>
<dbReference type="AlphaFoldDB" id="E9GUR1"/>
<sequence>MDELVIFKTKKGNIFTKEDIEDVFYESEIPNQPQILEKEQPTVNHTHKEAVEVIPLKSTKLVLEKELESLILRYTNLKSKHEEELCEMEDINKSSGEIAALTDKQSAEISATIEAVIEMELPVLEDETMLENSSENLPEPPLYHSLNKNDLQDETEFFSLEVSEIQGEAHESDNDQLPVRDNYHNLDDEEVELFNNIVMGDGSSTTDSNENLFHED</sequence>
<evidence type="ECO:0000313" key="1">
    <source>
        <dbReference type="EMBL" id="EFX76778.1"/>
    </source>
</evidence>
<keyword evidence="2" id="KW-1185">Reference proteome</keyword>
<gene>
    <name evidence="1" type="ORF">DAPPUDRAFT_321969</name>
</gene>